<feature type="domain" description="EGF-like" evidence="1">
    <location>
        <begin position="11"/>
        <end position="22"/>
    </location>
</feature>
<organism evidence="2 3">
    <name type="scientific">Caenorhabditis remanei</name>
    <name type="common">Caenorhabditis vulgaris</name>
    <dbReference type="NCBI Taxonomy" id="31234"/>
    <lineage>
        <taxon>Eukaryota</taxon>
        <taxon>Metazoa</taxon>
        <taxon>Ecdysozoa</taxon>
        <taxon>Nematoda</taxon>
        <taxon>Chromadorea</taxon>
        <taxon>Rhabditida</taxon>
        <taxon>Rhabditina</taxon>
        <taxon>Rhabditomorpha</taxon>
        <taxon>Rhabditoidea</taxon>
        <taxon>Rhabditidae</taxon>
        <taxon>Peloderinae</taxon>
        <taxon>Caenorhabditis</taxon>
    </lineage>
</organism>
<evidence type="ECO:0000313" key="3">
    <source>
        <dbReference type="Proteomes" id="UP000483820"/>
    </source>
</evidence>
<comment type="caution">
    <text evidence="2">The sequence shown here is derived from an EMBL/GenBank/DDBJ whole genome shotgun (WGS) entry which is preliminary data.</text>
</comment>
<protein>
    <recommendedName>
        <fullName evidence="1">EGF-like domain-containing protein</fullName>
    </recommendedName>
</protein>
<dbReference type="EMBL" id="WUAV01000005">
    <property type="protein sequence ID" value="KAF1753920.1"/>
    <property type="molecule type" value="Genomic_DNA"/>
</dbReference>
<evidence type="ECO:0000313" key="2">
    <source>
        <dbReference type="EMBL" id="KAF1753920.1"/>
    </source>
</evidence>
<dbReference type="KEGG" id="crq:GCK72_020477"/>
<dbReference type="Proteomes" id="UP000483820">
    <property type="component" value="Chromosome V"/>
</dbReference>
<gene>
    <name evidence="2" type="ORF">GCK72_020477</name>
</gene>
<dbReference type="RefSeq" id="XP_053582509.1">
    <property type="nucleotide sequence ID" value="XM_053733596.1"/>
</dbReference>
<evidence type="ECO:0000259" key="1">
    <source>
        <dbReference type="PROSITE" id="PS01186"/>
    </source>
</evidence>
<dbReference type="PANTHER" id="PTHR47324">
    <property type="entry name" value="PROTEIN IRG-7-RELATED"/>
    <property type="match status" value="1"/>
</dbReference>
<dbReference type="SUPFAM" id="SSF53300">
    <property type="entry name" value="vWA-like"/>
    <property type="match status" value="1"/>
</dbReference>
<dbReference type="GeneID" id="9820074"/>
<name>A0A6A5GFM3_CAERE</name>
<dbReference type="InterPro" id="IPR000742">
    <property type="entry name" value="EGF"/>
</dbReference>
<dbReference type="PROSITE" id="PS01186">
    <property type="entry name" value="EGF_2"/>
    <property type="match status" value="1"/>
</dbReference>
<sequence length="1009" mass="113777">MRFSVPDKNRCACAPGWYDKYCGLRGCMPPNEDHVNIDLRSLIIVFNTKTSMKSQLDALKTNFKEMISRMTKDANGVYDNWIESFIVYGFVNVQSQLKVQSKFMYSVDDVVKFLNSFTLYDGDDSQPVITAVQAAQQTFPKQRSHATVLVFTDSPSSDATPWSHRFTDQNPEQLVLQISLLWKSRYTFFLSLPAGTDYTSNGVDVYRRLALTNHGDTFFIQDINDFTKALLSVIGSQYYSENVAVAYGKTDDETLTTYVDNAGDTVYFLITIDPSTKSTLPTMAGVNLYAEGPSYRLYTRSSRIGDTVTISNTPGSKYNYRMFLQSKRTLMIFYNDDMYIDVGNGMPVIGVGMSATMQTYNFPDFESSSYELRTFDGRFLREKIYSYVRPQLDCTFLYGFPSWDSGNCPPGPATSVHVFYYNGYKQQRVSTAYCITSNHNPQDTYFHNILKSPQDIYSMAREKHELQMVNEISQADVLQCKERSIDAINDPRLKEAKQLIFILEQHMDNAQIYKTLAKEINQIIYLTNATNADTYDWEFTLISHDSAESHVILSAYNPIDFGEKFQKFVNNLQLLNNLQNTMGLLSIVQAQKITLRPTAQVYYFTNQAVKSVQNVARTWDIVSRNMEVNFITIADGVTTEIFALPKELELIQKMTNGRIIPITKTETTLLPLFKDMIGVTALTTDNEQYNCHDTPLVIDGFFEDGADYSVVQVVGTGLKTVQMQDSNGAIVGVTDYITYQNPNFVSMRVDKSKFASGVWKISALTATGGCQITVRHKTTVGMILGFTSSNTDDATVTSQIITQRSKLDSLPLYAAMKVTDGIIPTNLEIQIVNRKRYDQPQSYTNSTVIQRDSNSCTYNLLSESIVVPKNELTTWTVTAYNNAGKLVLHRIFYYYQHLPSDASVCHGGETDKFGRCICPYMYTGEYCWDRLCVPPATLSTGICCCTSGVHGDFCEVVIWFQADNSTQQQLPALPTSNPSTTTIQTTTKVSATSFFIPSFIFASLLLFLL</sequence>
<dbReference type="CTD" id="9820074"/>
<dbReference type="PANTHER" id="PTHR47324:SF4">
    <property type="entry name" value="EGF-LIKE DOMAIN-CONTAINING PROTEIN"/>
    <property type="match status" value="1"/>
</dbReference>
<dbReference type="InterPro" id="IPR053295">
    <property type="entry name" value="Innate_immunity_reg"/>
</dbReference>
<dbReference type="InterPro" id="IPR036465">
    <property type="entry name" value="vWFA_dom_sf"/>
</dbReference>
<reference evidence="2 3" key="1">
    <citation type="submission" date="2019-12" db="EMBL/GenBank/DDBJ databases">
        <title>Chromosome-level assembly of the Caenorhabditis remanei genome.</title>
        <authorList>
            <person name="Teterina A.A."/>
            <person name="Willis J.H."/>
            <person name="Phillips P.C."/>
        </authorList>
    </citation>
    <scope>NUCLEOTIDE SEQUENCE [LARGE SCALE GENOMIC DNA]</scope>
    <source>
        <strain evidence="2 3">PX506</strain>
        <tissue evidence="2">Whole organism</tissue>
    </source>
</reference>
<proteinExistence type="predicted"/>
<accession>A0A6A5GFM3</accession>
<dbReference type="AlphaFoldDB" id="A0A6A5GFM3"/>